<accession>A0A0E9N6C4</accession>
<dbReference type="EMBL" id="BBWV01000005">
    <property type="protein sequence ID" value="GAO45359.1"/>
    <property type="molecule type" value="Genomic_DNA"/>
</dbReference>
<organism evidence="2 3">
    <name type="scientific">Flavihumibacter petaseus NBRC 106054</name>
    <dbReference type="NCBI Taxonomy" id="1220578"/>
    <lineage>
        <taxon>Bacteria</taxon>
        <taxon>Pseudomonadati</taxon>
        <taxon>Bacteroidota</taxon>
        <taxon>Chitinophagia</taxon>
        <taxon>Chitinophagales</taxon>
        <taxon>Chitinophagaceae</taxon>
        <taxon>Flavihumibacter</taxon>
    </lineage>
</organism>
<name>A0A0E9N6C4_9BACT</name>
<dbReference type="InterPro" id="IPR025402">
    <property type="entry name" value="DMP19_C"/>
</dbReference>
<evidence type="ECO:0000313" key="2">
    <source>
        <dbReference type="EMBL" id="GAO45359.1"/>
    </source>
</evidence>
<reference evidence="2 3" key="1">
    <citation type="submission" date="2015-04" db="EMBL/GenBank/DDBJ databases">
        <title>Whole genome shotgun sequence of Flavihumibacter petaseus NBRC 106054.</title>
        <authorList>
            <person name="Miyazawa S."/>
            <person name="Hosoyama A."/>
            <person name="Hashimoto M."/>
            <person name="Noguchi M."/>
            <person name="Tsuchikane K."/>
            <person name="Ohji S."/>
            <person name="Yamazoe A."/>
            <person name="Ichikawa N."/>
            <person name="Kimura A."/>
            <person name="Fujita N."/>
        </authorList>
    </citation>
    <scope>NUCLEOTIDE SEQUENCE [LARGE SCALE GENOMIC DNA]</scope>
    <source>
        <strain evidence="2 3">NBRC 106054</strain>
    </source>
</reference>
<gene>
    <name evidence="2" type="ORF">FPE01S_05_00560</name>
</gene>
<dbReference type="OrthoDB" id="6334863at2"/>
<evidence type="ECO:0000259" key="1">
    <source>
        <dbReference type="Pfam" id="PF14300"/>
    </source>
</evidence>
<proteinExistence type="predicted"/>
<dbReference type="AlphaFoldDB" id="A0A0E9N6C4"/>
<dbReference type="Pfam" id="PF14300">
    <property type="entry name" value="DMP19"/>
    <property type="match status" value="1"/>
</dbReference>
<keyword evidence="3" id="KW-1185">Reference proteome</keyword>
<sequence>MITLLLNLLGCSGKTKQREKSAETDTLNNHIIQSVEAFENRPIHRVLTVQIIDSTSDDELLQTVIDNLTEKLPIDYSKEYQVVSGWSKPQQAIYITWWLEAEINNGGFNQYYANPAGQFAALAPPALNLIGASGLSSLVARANQLYTNEKEKITRHQDGTLEGFSKSYDDNPLEKFDDEFYDLNTKEALQKIQVAFIRNHKQDFIDK</sequence>
<feature type="domain" description="DNA mimic protein DMP19 C-terminal" evidence="1">
    <location>
        <begin position="86"/>
        <end position="200"/>
    </location>
</feature>
<dbReference type="Gene3D" id="1.20.1420.60">
    <property type="match status" value="1"/>
</dbReference>
<dbReference type="RefSeq" id="WP_083990447.1">
    <property type="nucleotide sequence ID" value="NZ_BBWV01000005.1"/>
</dbReference>
<protein>
    <recommendedName>
        <fullName evidence="1">DNA mimic protein DMP19 C-terminal domain-containing protein</fullName>
    </recommendedName>
</protein>
<dbReference type="STRING" id="1220578.FPE01S_05_00560"/>
<dbReference type="Proteomes" id="UP000033121">
    <property type="component" value="Unassembled WGS sequence"/>
</dbReference>
<evidence type="ECO:0000313" key="3">
    <source>
        <dbReference type="Proteomes" id="UP000033121"/>
    </source>
</evidence>
<comment type="caution">
    <text evidence="2">The sequence shown here is derived from an EMBL/GenBank/DDBJ whole genome shotgun (WGS) entry which is preliminary data.</text>
</comment>